<feature type="region of interest" description="Disordered" evidence="1">
    <location>
        <begin position="1"/>
        <end position="59"/>
    </location>
</feature>
<reference evidence="2" key="1">
    <citation type="submission" date="2020-09" db="EMBL/GenBank/DDBJ databases">
        <title>Genome-Enabled Discovery of Anthraquinone Biosynthesis in Senna tora.</title>
        <authorList>
            <person name="Kang S.-H."/>
            <person name="Pandey R.P."/>
            <person name="Lee C.-M."/>
            <person name="Sim J.-S."/>
            <person name="Jeong J.-T."/>
            <person name="Choi B.-S."/>
            <person name="Jung M."/>
            <person name="Ginzburg D."/>
            <person name="Zhao K."/>
            <person name="Won S.Y."/>
            <person name="Oh T.-J."/>
            <person name="Yu Y."/>
            <person name="Kim N.-H."/>
            <person name="Lee O.R."/>
            <person name="Lee T.-H."/>
            <person name="Bashyal P."/>
            <person name="Kim T.-S."/>
            <person name="Lee W.-H."/>
            <person name="Kawkins C."/>
            <person name="Kim C.-K."/>
            <person name="Kim J.S."/>
            <person name="Ahn B.O."/>
            <person name="Rhee S.Y."/>
            <person name="Sohng J.K."/>
        </authorList>
    </citation>
    <scope>NUCLEOTIDE SEQUENCE</scope>
    <source>
        <tissue evidence="2">Leaf</tissue>
    </source>
</reference>
<feature type="compositionally biased region" description="Low complexity" evidence="1">
    <location>
        <begin position="21"/>
        <end position="39"/>
    </location>
</feature>
<evidence type="ECO:0000313" key="2">
    <source>
        <dbReference type="EMBL" id="KAF7841884.1"/>
    </source>
</evidence>
<keyword evidence="3" id="KW-1185">Reference proteome</keyword>
<gene>
    <name evidence="2" type="ORF">G2W53_004182</name>
</gene>
<protein>
    <submittedName>
        <fullName evidence="2">Uncharacterized protein</fullName>
    </submittedName>
</protein>
<feature type="compositionally biased region" description="Pro residues" evidence="1">
    <location>
        <begin position="40"/>
        <end position="54"/>
    </location>
</feature>
<organism evidence="2 3">
    <name type="scientific">Senna tora</name>
    <dbReference type="NCBI Taxonomy" id="362788"/>
    <lineage>
        <taxon>Eukaryota</taxon>
        <taxon>Viridiplantae</taxon>
        <taxon>Streptophyta</taxon>
        <taxon>Embryophyta</taxon>
        <taxon>Tracheophyta</taxon>
        <taxon>Spermatophyta</taxon>
        <taxon>Magnoliopsida</taxon>
        <taxon>eudicotyledons</taxon>
        <taxon>Gunneridae</taxon>
        <taxon>Pentapetalae</taxon>
        <taxon>rosids</taxon>
        <taxon>fabids</taxon>
        <taxon>Fabales</taxon>
        <taxon>Fabaceae</taxon>
        <taxon>Caesalpinioideae</taxon>
        <taxon>Cassia clade</taxon>
        <taxon>Senna</taxon>
    </lineage>
</organism>
<evidence type="ECO:0000313" key="3">
    <source>
        <dbReference type="Proteomes" id="UP000634136"/>
    </source>
</evidence>
<sequence length="348" mass="38789">MGRSKRLRISQSESHIPTPAPTSTPAQSPVSSPTITPTPVSSPTPPQTTEPPPETNTASVLDDVSKQCNKYWKVDIIDEQGVVRDRHLKVLEVWSLQAGQRVVVPFNAEAQPVGNAAGLLSGFLGIIMTEVNTFPISYRSWDKVPNSYKEACFNIIKAKICLDRDIEKHFVIKKLGKNWRNYPIFLFGRFYKVEITREQNLEKYPEYIPFDMWAAFVAYRLEQKTKEKILELGSQGTLSSQLSENDSLGQVLGKENPGRVRGLGIGPSPTQDFGQTKTTRLGRIPLNCSGSNDVVVQEVARLQTELEASRNENKSFFNFILQNVVGVANIAPEFAHLVNCQISSLLLT</sequence>
<evidence type="ECO:0000256" key="1">
    <source>
        <dbReference type="SAM" id="MobiDB-lite"/>
    </source>
</evidence>
<name>A0A834XBF1_9FABA</name>
<dbReference type="OrthoDB" id="1436533at2759"/>
<dbReference type="PANTHER" id="PTHR33144">
    <property type="entry name" value="OS10G0409366 PROTEIN-RELATED"/>
    <property type="match status" value="1"/>
</dbReference>
<dbReference type="EMBL" id="JAAIUW010000002">
    <property type="protein sequence ID" value="KAF7841884.1"/>
    <property type="molecule type" value="Genomic_DNA"/>
</dbReference>
<comment type="caution">
    <text evidence="2">The sequence shown here is derived from an EMBL/GenBank/DDBJ whole genome shotgun (WGS) entry which is preliminary data.</text>
</comment>
<accession>A0A834XBF1</accession>
<dbReference type="PANTHER" id="PTHR33144:SF45">
    <property type="entry name" value="TRANSPOSASE TNP1_EN_SPM-LIKE DOMAIN-CONTAINING PROTEIN"/>
    <property type="match status" value="1"/>
</dbReference>
<proteinExistence type="predicted"/>
<dbReference type="Proteomes" id="UP000634136">
    <property type="component" value="Unassembled WGS sequence"/>
</dbReference>
<dbReference type="AlphaFoldDB" id="A0A834XBF1"/>